<evidence type="ECO:0000313" key="10">
    <source>
        <dbReference type="EMBL" id="KAG8500247.1"/>
    </source>
</evidence>
<keyword evidence="4" id="KW-0479">Metal-binding</keyword>
<name>A0A8J5ZJN6_9ROSI</name>
<protein>
    <recommendedName>
        <fullName evidence="2">RING-type E3 ubiquitin transferase</fullName>
        <ecNumber evidence="2">2.3.2.27</ecNumber>
    </recommendedName>
</protein>
<evidence type="ECO:0000256" key="1">
    <source>
        <dbReference type="ARBA" id="ARBA00000900"/>
    </source>
</evidence>
<dbReference type="Proteomes" id="UP000701853">
    <property type="component" value="Chromosome 2"/>
</dbReference>
<dbReference type="PROSITE" id="PS50089">
    <property type="entry name" value="ZF_RING_2"/>
    <property type="match status" value="1"/>
</dbReference>
<dbReference type="GO" id="GO:0008270">
    <property type="term" value="F:zinc ion binding"/>
    <property type="evidence" value="ECO:0007669"/>
    <property type="project" value="UniProtKB-KW"/>
</dbReference>
<dbReference type="FunFam" id="3.30.40.10:FF:000022">
    <property type="entry name" value="E3 ubiquitin-protein ligase RING1-like"/>
    <property type="match status" value="1"/>
</dbReference>
<comment type="catalytic activity">
    <reaction evidence="1">
        <text>S-ubiquitinyl-[E2 ubiquitin-conjugating enzyme]-L-cysteine + [acceptor protein]-L-lysine = [E2 ubiquitin-conjugating enzyme]-L-cysteine + N(6)-ubiquitinyl-[acceptor protein]-L-lysine.</text>
        <dbReference type="EC" id="2.3.2.27"/>
    </reaction>
</comment>
<dbReference type="AlphaFoldDB" id="A0A8J5ZJN6"/>
<dbReference type="EMBL" id="JAHUZN010000002">
    <property type="protein sequence ID" value="KAG8500247.1"/>
    <property type="molecule type" value="Genomic_DNA"/>
</dbReference>
<dbReference type="EC" id="2.3.2.27" evidence="2"/>
<evidence type="ECO:0000256" key="4">
    <source>
        <dbReference type="ARBA" id="ARBA00022723"/>
    </source>
</evidence>
<dbReference type="Gene3D" id="3.30.40.10">
    <property type="entry name" value="Zinc/RING finger domain, C3HC4 (zinc finger)"/>
    <property type="match status" value="1"/>
</dbReference>
<dbReference type="OrthoDB" id="21204at2759"/>
<dbReference type="InterPro" id="IPR013083">
    <property type="entry name" value="Znf_RING/FYVE/PHD"/>
</dbReference>
<dbReference type="PANTHER" id="PTHR15710">
    <property type="entry name" value="E3 UBIQUITIN-PROTEIN LIGASE PRAJA"/>
    <property type="match status" value="1"/>
</dbReference>
<dbReference type="GO" id="GO:0016567">
    <property type="term" value="P:protein ubiquitination"/>
    <property type="evidence" value="ECO:0007669"/>
    <property type="project" value="TreeGrafter"/>
</dbReference>
<evidence type="ECO:0000256" key="5">
    <source>
        <dbReference type="ARBA" id="ARBA00022771"/>
    </source>
</evidence>
<keyword evidence="11" id="KW-1185">Reference proteome</keyword>
<dbReference type="GO" id="GO:0061630">
    <property type="term" value="F:ubiquitin protein ligase activity"/>
    <property type="evidence" value="ECO:0007669"/>
    <property type="project" value="UniProtKB-EC"/>
</dbReference>
<dbReference type="InterPro" id="IPR001841">
    <property type="entry name" value="Znf_RING"/>
</dbReference>
<dbReference type="SMART" id="SM00184">
    <property type="entry name" value="RING"/>
    <property type="match status" value="1"/>
</dbReference>
<reference evidence="10 11" key="1">
    <citation type="journal article" date="2021" name="bioRxiv">
        <title>The Gossypium anomalum genome as a resource for cotton improvement and evolutionary analysis of hybrid incompatibility.</title>
        <authorList>
            <person name="Grover C.E."/>
            <person name="Yuan D."/>
            <person name="Arick M.A."/>
            <person name="Miller E.R."/>
            <person name="Hu G."/>
            <person name="Peterson D.G."/>
            <person name="Wendel J.F."/>
            <person name="Udall J.A."/>
        </authorList>
    </citation>
    <scope>NUCLEOTIDE SEQUENCE [LARGE SCALE GENOMIC DNA]</scope>
    <source>
        <strain evidence="10">JFW-Udall</strain>
        <tissue evidence="10">Leaf</tissue>
    </source>
</reference>
<proteinExistence type="predicted"/>
<accession>A0A8J5ZJN6</accession>
<keyword evidence="7" id="KW-0862">Zinc</keyword>
<keyword evidence="5 8" id="KW-0863">Zinc-finger</keyword>
<dbReference type="CDD" id="cd16667">
    <property type="entry name" value="RING-H2_RNF126-like"/>
    <property type="match status" value="1"/>
</dbReference>
<evidence type="ECO:0000313" key="11">
    <source>
        <dbReference type="Proteomes" id="UP000701853"/>
    </source>
</evidence>
<feature type="domain" description="RING-type" evidence="9">
    <location>
        <begin position="76"/>
        <end position="117"/>
    </location>
</feature>
<keyword evidence="3" id="KW-0808">Transferase</keyword>
<comment type="caution">
    <text evidence="10">The sequence shown here is derived from an EMBL/GenBank/DDBJ whole genome shotgun (WGS) entry which is preliminary data.</text>
</comment>
<dbReference type="GO" id="GO:0005737">
    <property type="term" value="C:cytoplasm"/>
    <property type="evidence" value="ECO:0007669"/>
    <property type="project" value="TreeGrafter"/>
</dbReference>
<evidence type="ECO:0000256" key="3">
    <source>
        <dbReference type="ARBA" id="ARBA00022679"/>
    </source>
</evidence>
<dbReference type="Pfam" id="PF13639">
    <property type="entry name" value="zf-RING_2"/>
    <property type="match status" value="1"/>
</dbReference>
<dbReference type="SUPFAM" id="SSF57850">
    <property type="entry name" value="RING/U-box"/>
    <property type="match status" value="1"/>
</dbReference>
<keyword evidence="6" id="KW-0833">Ubl conjugation pathway</keyword>
<evidence type="ECO:0000256" key="6">
    <source>
        <dbReference type="ARBA" id="ARBA00022786"/>
    </source>
</evidence>
<gene>
    <name evidence="10" type="ORF">CXB51_004432</name>
</gene>
<evidence type="ECO:0000256" key="8">
    <source>
        <dbReference type="PROSITE-ProRule" id="PRU00175"/>
    </source>
</evidence>
<dbReference type="PANTHER" id="PTHR15710:SF116">
    <property type="entry name" value="RING_U-BOX SUPERFAMILY PROTEIN"/>
    <property type="match status" value="1"/>
</dbReference>
<evidence type="ECO:0000256" key="7">
    <source>
        <dbReference type="ARBA" id="ARBA00022833"/>
    </source>
</evidence>
<evidence type="ECO:0000256" key="2">
    <source>
        <dbReference type="ARBA" id="ARBA00012483"/>
    </source>
</evidence>
<sequence>MSVSLEPYTNIDFGRRIRWESGPENGPWITLSFVEPPDRRPSNAGIEGAPPATASAIGALPMVKISESHVTNTMHCPICKDEFEIGGEARELPCKHLYHSDCIVPWLNIHNTCPVCRYEIANESSNAPGDYEMNEIDRGDFGLGVEDLANGLTWLRTRLLSSRPLRVFSHWTRGYLDSLDSMINGNNFSQEAPGGALGSSYRLSIYTSGQALPPGEVDLPSHSRNVRACLKEMENVWNFFAGASTVFLPYQSPETSITYCGLFDVLGCWMA</sequence>
<evidence type="ECO:0000259" key="9">
    <source>
        <dbReference type="PROSITE" id="PS50089"/>
    </source>
</evidence>
<organism evidence="10 11">
    <name type="scientific">Gossypium anomalum</name>
    <dbReference type="NCBI Taxonomy" id="47600"/>
    <lineage>
        <taxon>Eukaryota</taxon>
        <taxon>Viridiplantae</taxon>
        <taxon>Streptophyta</taxon>
        <taxon>Embryophyta</taxon>
        <taxon>Tracheophyta</taxon>
        <taxon>Spermatophyta</taxon>
        <taxon>Magnoliopsida</taxon>
        <taxon>eudicotyledons</taxon>
        <taxon>Gunneridae</taxon>
        <taxon>Pentapetalae</taxon>
        <taxon>rosids</taxon>
        <taxon>malvids</taxon>
        <taxon>Malvales</taxon>
        <taxon>Malvaceae</taxon>
        <taxon>Malvoideae</taxon>
        <taxon>Gossypium</taxon>
    </lineage>
</organism>